<keyword evidence="3" id="KW-0378">Hydrolase</keyword>
<keyword evidence="6" id="KW-1185">Reference proteome</keyword>
<keyword evidence="5" id="KW-0269">Exonuclease</keyword>
<dbReference type="AlphaFoldDB" id="A6USM2"/>
<dbReference type="OrthoDB" id="60185at2157"/>
<dbReference type="NCBIfam" id="NF002140">
    <property type="entry name" value="PRK00977.1-4"/>
    <property type="match status" value="1"/>
</dbReference>
<reference evidence="5" key="1">
    <citation type="submission" date="2007-06" db="EMBL/GenBank/DDBJ databases">
        <title>Complete sequence of Methanococcus vannielii SB.</title>
        <authorList>
            <consortium name="US DOE Joint Genome Institute"/>
            <person name="Copeland A."/>
            <person name="Lucas S."/>
            <person name="Lapidus A."/>
            <person name="Barry K."/>
            <person name="Glavina del Rio T."/>
            <person name="Dalin E."/>
            <person name="Tice H."/>
            <person name="Pitluck S."/>
            <person name="Chain P."/>
            <person name="Malfatti S."/>
            <person name="Shin M."/>
            <person name="Vergez L."/>
            <person name="Schmutz J."/>
            <person name="Larimer F."/>
            <person name="Land M."/>
            <person name="Hauser L."/>
            <person name="Kyrpides N."/>
            <person name="Anderson I."/>
            <person name="Sieprawska-Lupa M."/>
            <person name="Whitman W.B."/>
            <person name="Richardson P."/>
        </authorList>
    </citation>
    <scope>NUCLEOTIDE SEQUENCE [LARGE SCALE GENOMIC DNA]</scope>
    <source>
        <strain evidence="5">SB</strain>
    </source>
</reference>
<protein>
    <submittedName>
        <fullName evidence="5">Exonuclease VII small subunit</fullName>
    </submittedName>
</protein>
<proteinExistence type="inferred from homology"/>
<keyword evidence="4" id="KW-0175">Coiled coil</keyword>
<dbReference type="PANTHER" id="PTHR34137">
    <property type="entry name" value="EXODEOXYRIBONUCLEASE 7 SMALL SUBUNIT"/>
    <property type="match status" value="1"/>
</dbReference>
<dbReference type="InterPro" id="IPR037004">
    <property type="entry name" value="Exonuc_VII_ssu_sf"/>
</dbReference>
<feature type="coiled-coil region" evidence="4">
    <location>
        <begin position="1"/>
        <end position="35"/>
    </location>
</feature>
<dbReference type="SUPFAM" id="SSF116842">
    <property type="entry name" value="XseB-like"/>
    <property type="match status" value="1"/>
</dbReference>
<dbReference type="Proteomes" id="UP000001107">
    <property type="component" value="Chromosome"/>
</dbReference>
<dbReference type="STRING" id="406327.Mevan_1602"/>
<keyword evidence="1" id="KW-0963">Cytoplasm</keyword>
<organism evidence="5 6">
    <name type="scientific">Methanococcus vannielii (strain ATCC 35089 / DSM 1224 / JCM 13029 / OCM 148 / SB)</name>
    <dbReference type="NCBI Taxonomy" id="406327"/>
    <lineage>
        <taxon>Archaea</taxon>
        <taxon>Methanobacteriati</taxon>
        <taxon>Methanobacteriota</taxon>
        <taxon>Methanomada group</taxon>
        <taxon>Methanococci</taxon>
        <taxon>Methanococcales</taxon>
        <taxon>Methanococcaceae</taxon>
        <taxon>Methanococcus</taxon>
    </lineage>
</organism>
<dbReference type="HOGENOM" id="CLU_145918_3_2_2"/>
<dbReference type="PANTHER" id="PTHR34137:SF1">
    <property type="entry name" value="EXODEOXYRIBONUCLEASE 7 SMALL SUBUNIT"/>
    <property type="match status" value="1"/>
</dbReference>
<evidence type="ECO:0000256" key="3">
    <source>
        <dbReference type="ARBA" id="ARBA00022801"/>
    </source>
</evidence>
<dbReference type="GO" id="GO:0009318">
    <property type="term" value="C:exodeoxyribonuclease VII complex"/>
    <property type="evidence" value="ECO:0007669"/>
    <property type="project" value="InterPro"/>
</dbReference>
<dbReference type="InterPro" id="IPR003761">
    <property type="entry name" value="Exonuc_VII_S"/>
</dbReference>
<keyword evidence="2" id="KW-0540">Nuclease</keyword>
<dbReference type="KEGG" id="mvn:Mevan_1602"/>
<dbReference type="GO" id="GO:0005829">
    <property type="term" value="C:cytosol"/>
    <property type="evidence" value="ECO:0007669"/>
    <property type="project" value="TreeGrafter"/>
</dbReference>
<evidence type="ECO:0000256" key="4">
    <source>
        <dbReference type="SAM" id="Coils"/>
    </source>
</evidence>
<dbReference type="Gene3D" id="1.10.287.1040">
    <property type="entry name" value="Exonuclease VII, small subunit"/>
    <property type="match status" value="1"/>
</dbReference>
<dbReference type="HAMAP" id="MF_00337">
    <property type="entry name" value="Exonuc_7_S"/>
    <property type="match status" value="1"/>
</dbReference>
<evidence type="ECO:0000256" key="1">
    <source>
        <dbReference type="ARBA" id="ARBA00022490"/>
    </source>
</evidence>
<evidence type="ECO:0000313" key="5">
    <source>
        <dbReference type="EMBL" id="ABR55494.1"/>
    </source>
</evidence>
<accession>A6USM2</accession>
<dbReference type="PIRSF" id="PIRSF006488">
    <property type="entry name" value="Exonuc_VII_S"/>
    <property type="match status" value="1"/>
</dbReference>
<dbReference type="NCBIfam" id="TIGR01280">
    <property type="entry name" value="xseB"/>
    <property type="match status" value="1"/>
</dbReference>
<dbReference type="eggNOG" id="arCOG06632">
    <property type="taxonomic scope" value="Archaea"/>
</dbReference>
<evidence type="ECO:0000313" key="6">
    <source>
        <dbReference type="Proteomes" id="UP000001107"/>
    </source>
</evidence>
<dbReference type="GO" id="GO:0006308">
    <property type="term" value="P:DNA catabolic process"/>
    <property type="evidence" value="ECO:0007669"/>
    <property type="project" value="InterPro"/>
</dbReference>
<name>A6USM2_METVS</name>
<sequence length="67" mass="7919">MEKYEDLIENLENIVNLMENEELSLEEAMKNYEKGIILCNKLYKMLNEADGKIKILSKSFEVDFLDE</sequence>
<dbReference type="EMBL" id="CP000742">
    <property type="protein sequence ID" value="ABR55494.1"/>
    <property type="molecule type" value="Genomic_DNA"/>
</dbReference>
<dbReference type="GeneID" id="5324665"/>
<evidence type="ECO:0000256" key="2">
    <source>
        <dbReference type="ARBA" id="ARBA00022722"/>
    </source>
</evidence>
<dbReference type="GO" id="GO:0008855">
    <property type="term" value="F:exodeoxyribonuclease VII activity"/>
    <property type="evidence" value="ECO:0007669"/>
    <property type="project" value="InterPro"/>
</dbReference>
<dbReference type="RefSeq" id="WP_012066408.1">
    <property type="nucleotide sequence ID" value="NC_009634.1"/>
</dbReference>
<dbReference type="Pfam" id="PF02609">
    <property type="entry name" value="Exonuc_VII_S"/>
    <property type="match status" value="1"/>
</dbReference>
<gene>
    <name evidence="5" type="ordered locus">Mevan_1602</name>
</gene>